<accession>A0A6A6RSU6</accession>
<organism evidence="2 3">
    <name type="scientific">Massarina eburnea CBS 473.64</name>
    <dbReference type="NCBI Taxonomy" id="1395130"/>
    <lineage>
        <taxon>Eukaryota</taxon>
        <taxon>Fungi</taxon>
        <taxon>Dikarya</taxon>
        <taxon>Ascomycota</taxon>
        <taxon>Pezizomycotina</taxon>
        <taxon>Dothideomycetes</taxon>
        <taxon>Pleosporomycetidae</taxon>
        <taxon>Pleosporales</taxon>
        <taxon>Massarineae</taxon>
        <taxon>Massarinaceae</taxon>
        <taxon>Massarina</taxon>
    </lineage>
</organism>
<feature type="compositionally biased region" description="Basic residues" evidence="1">
    <location>
        <begin position="139"/>
        <end position="148"/>
    </location>
</feature>
<keyword evidence="3" id="KW-1185">Reference proteome</keyword>
<gene>
    <name evidence="2" type="ORF">P280DRAFT_80079</name>
</gene>
<evidence type="ECO:0000313" key="3">
    <source>
        <dbReference type="Proteomes" id="UP000799753"/>
    </source>
</evidence>
<evidence type="ECO:0000313" key="2">
    <source>
        <dbReference type="EMBL" id="KAF2638277.1"/>
    </source>
</evidence>
<dbReference type="EMBL" id="MU006790">
    <property type="protein sequence ID" value="KAF2638277.1"/>
    <property type="molecule type" value="Genomic_DNA"/>
</dbReference>
<evidence type="ECO:0000256" key="1">
    <source>
        <dbReference type="SAM" id="MobiDB-lite"/>
    </source>
</evidence>
<proteinExistence type="predicted"/>
<dbReference type="AlphaFoldDB" id="A0A6A6RSU6"/>
<reference evidence="2" key="1">
    <citation type="journal article" date="2020" name="Stud. Mycol.">
        <title>101 Dothideomycetes genomes: a test case for predicting lifestyles and emergence of pathogens.</title>
        <authorList>
            <person name="Haridas S."/>
            <person name="Albert R."/>
            <person name="Binder M."/>
            <person name="Bloem J."/>
            <person name="Labutti K."/>
            <person name="Salamov A."/>
            <person name="Andreopoulos B."/>
            <person name="Baker S."/>
            <person name="Barry K."/>
            <person name="Bills G."/>
            <person name="Bluhm B."/>
            <person name="Cannon C."/>
            <person name="Castanera R."/>
            <person name="Culley D."/>
            <person name="Daum C."/>
            <person name="Ezra D."/>
            <person name="Gonzalez J."/>
            <person name="Henrissat B."/>
            <person name="Kuo A."/>
            <person name="Liang C."/>
            <person name="Lipzen A."/>
            <person name="Lutzoni F."/>
            <person name="Magnuson J."/>
            <person name="Mondo S."/>
            <person name="Nolan M."/>
            <person name="Ohm R."/>
            <person name="Pangilinan J."/>
            <person name="Park H.-J."/>
            <person name="Ramirez L."/>
            <person name="Alfaro M."/>
            <person name="Sun H."/>
            <person name="Tritt A."/>
            <person name="Yoshinaga Y."/>
            <person name="Zwiers L.-H."/>
            <person name="Turgeon B."/>
            <person name="Goodwin S."/>
            <person name="Spatafora J."/>
            <person name="Crous P."/>
            <person name="Grigoriev I."/>
        </authorList>
    </citation>
    <scope>NUCLEOTIDE SEQUENCE</scope>
    <source>
        <strain evidence="2">CBS 473.64</strain>
    </source>
</reference>
<feature type="region of interest" description="Disordered" evidence="1">
    <location>
        <begin position="134"/>
        <end position="158"/>
    </location>
</feature>
<name>A0A6A6RSU6_9PLEO</name>
<protein>
    <submittedName>
        <fullName evidence="2">Uncharacterized protein</fullName>
    </submittedName>
</protein>
<sequence length="158" mass="17600">MSASFHPSHQPPCRHGLFAPRLDARERRQVLHALVVATEPGPTPATGCRRPSAVSSIMIGNCVAHPFVHPLPILCPSSCPSSRPSTLLVAKTNFRTAGADRHYSNTHESRASSQIASAEHHCPPRFIPTVLPLRESQARRRRQWHPRTRRQDCPTTWS</sequence>
<dbReference type="Proteomes" id="UP000799753">
    <property type="component" value="Unassembled WGS sequence"/>
</dbReference>